<dbReference type="Proteomes" id="UP001152795">
    <property type="component" value="Unassembled WGS sequence"/>
</dbReference>
<proteinExistence type="predicted"/>
<dbReference type="EMBL" id="CACRXK020003784">
    <property type="protein sequence ID" value="CAB4000226.1"/>
    <property type="molecule type" value="Genomic_DNA"/>
</dbReference>
<feature type="compositionally biased region" description="Basic and acidic residues" evidence="1">
    <location>
        <begin position="267"/>
        <end position="279"/>
    </location>
</feature>
<feature type="compositionally biased region" description="Acidic residues" evidence="1">
    <location>
        <begin position="290"/>
        <end position="301"/>
    </location>
</feature>
<evidence type="ECO:0000313" key="3">
    <source>
        <dbReference type="Proteomes" id="UP001152795"/>
    </source>
</evidence>
<reference evidence="2" key="1">
    <citation type="submission" date="2020-04" db="EMBL/GenBank/DDBJ databases">
        <authorList>
            <person name="Alioto T."/>
            <person name="Alioto T."/>
            <person name="Gomez Garrido J."/>
        </authorList>
    </citation>
    <scope>NUCLEOTIDE SEQUENCE</scope>
    <source>
        <strain evidence="2">A484AB</strain>
    </source>
</reference>
<protein>
    <submittedName>
        <fullName evidence="2">Uncharacterized protein</fullName>
    </submittedName>
</protein>
<organism evidence="2 3">
    <name type="scientific">Paramuricea clavata</name>
    <name type="common">Red gorgonian</name>
    <name type="synonym">Violescent sea-whip</name>
    <dbReference type="NCBI Taxonomy" id="317549"/>
    <lineage>
        <taxon>Eukaryota</taxon>
        <taxon>Metazoa</taxon>
        <taxon>Cnidaria</taxon>
        <taxon>Anthozoa</taxon>
        <taxon>Octocorallia</taxon>
        <taxon>Malacalcyonacea</taxon>
        <taxon>Plexauridae</taxon>
        <taxon>Paramuricea</taxon>
    </lineage>
</organism>
<dbReference type="AlphaFoldDB" id="A0A7D9E543"/>
<comment type="caution">
    <text evidence="2">The sequence shown here is derived from an EMBL/GenBank/DDBJ whole genome shotgun (WGS) entry which is preliminary data.</text>
</comment>
<accession>A0A7D9E543</accession>
<sequence length="301" mass="34573">MWEGEINNGQIYSSQYVNHEQDTNFNLYMGPNGNNLQQFNTGDTLNHFLGQFENNALFAPQIMQHSRFQKCQEFYRVGRAEIINTNIVPQSQYGAVVSHQGNNIEVDQEAMFRSTGLPYGNIGITSYGQSDVFCNFDNIHAVKRKAEEDYSPLYCGTKRRITDEHMATGMNSLYITNDHNYCGSAAMFNPNDDLNMQFSTISDDDMQDNEGNIEDNVDREKRKERPVFHFTAPLEQMLKRKINILPPKIIQEICKPCLAMVPWTPPLHDKSQITDERQAKKVGKKSSTQEENEMEDDNFIS</sequence>
<dbReference type="OrthoDB" id="5969196at2759"/>
<evidence type="ECO:0000313" key="2">
    <source>
        <dbReference type="EMBL" id="CAB4000226.1"/>
    </source>
</evidence>
<evidence type="ECO:0000256" key="1">
    <source>
        <dbReference type="SAM" id="MobiDB-lite"/>
    </source>
</evidence>
<name>A0A7D9E543_PARCT</name>
<keyword evidence="3" id="KW-1185">Reference proteome</keyword>
<gene>
    <name evidence="2" type="ORF">PACLA_8A013729</name>
</gene>
<feature type="region of interest" description="Disordered" evidence="1">
    <location>
        <begin position="267"/>
        <end position="301"/>
    </location>
</feature>